<evidence type="ECO:0000313" key="3">
    <source>
        <dbReference type="EMBL" id="CAH8283723.1"/>
    </source>
</evidence>
<dbReference type="SUPFAM" id="SSF49899">
    <property type="entry name" value="Concanavalin A-like lectins/glucanases"/>
    <property type="match status" value="1"/>
</dbReference>
<protein>
    <submittedName>
        <fullName evidence="3">Uncharacterized protein</fullName>
    </submittedName>
</protein>
<dbReference type="Proteomes" id="UP001642260">
    <property type="component" value="Unassembled WGS sequence"/>
</dbReference>
<dbReference type="InterPro" id="IPR013320">
    <property type="entry name" value="ConA-like_dom_sf"/>
</dbReference>
<organism evidence="3 4">
    <name type="scientific">Eruca vesicaria subsp. sativa</name>
    <name type="common">Garden rocket</name>
    <name type="synonym">Eruca sativa</name>
    <dbReference type="NCBI Taxonomy" id="29727"/>
    <lineage>
        <taxon>Eukaryota</taxon>
        <taxon>Viridiplantae</taxon>
        <taxon>Streptophyta</taxon>
        <taxon>Embryophyta</taxon>
        <taxon>Tracheophyta</taxon>
        <taxon>Spermatophyta</taxon>
        <taxon>Magnoliopsida</taxon>
        <taxon>eudicotyledons</taxon>
        <taxon>Gunneridae</taxon>
        <taxon>Pentapetalae</taxon>
        <taxon>rosids</taxon>
        <taxon>malvids</taxon>
        <taxon>Brassicales</taxon>
        <taxon>Brassicaceae</taxon>
        <taxon>Brassiceae</taxon>
        <taxon>Eruca</taxon>
    </lineage>
</organism>
<name>A0ABC8IN85_ERUVS</name>
<proteinExistence type="predicted"/>
<evidence type="ECO:0000256" key="2">
    <source>
        <dbReference type="ARBA" id="ARBA00022840"/>
    </source>
</evidence>
<comment type="caution">
    <text evidence="3">The sequence shown here is derived from an EMBL/GenBank/DDBJ whole genome shotgun (WGS) entry which is preliminary data.</text>
</comment>
<keyword evidence="1" id="KW-0547">Nucleotide-binding</keyword>
<dbReference type="PANTHER" id="PTHR27007">
    <property type="match status" value="1"/>
</dbReference>
<dbReference type="InterPro" id="IPR050528">
    <property type="entry name" value="L-type_Lectin-RKs"/>
</dbReference>
<dbReference type="AlphaFoldDB" id="A0ABC8IN85"/>
<keyword evidence="4" id="KW-1185">Reference proteome</keyword>
<dbReference type="GO" id="GO:0005524">
    <property type="term" value="F:ATP binding"/>
    <property type="evidence" value="ECO:0007669"/>
    <property type="project" value="UniProtKB-KW"/>
</dbReference>
<evidence type="ECO:0000313" key="4">
    <source>
        <dbReference type="Proteomes" id="UP001642260"/>
    </source>
</evidence>
<keyword evidence="2" id="KW-0067">ATP-binding</keyword>
<gene>
    <name evidence="3" type="ORF">ERUC_LOCUS682</name>
</gene>
<dbReference type="EMBL" id="CAKOAT010012226">
    <property type="protein sequence ID" value="CAH8283723.1"/>
    <property type="molecule type" value="Genomic_DNA"/>
</dbReference>
<sequence>MAATCCIDPRAYKNVERDARVSSKSVTGIYFHRRKKFSEVSETWEKEFDAHRFSYKSLYKATKGFSKDEFLGKGGFGEV</sequence>
<reference evidence="3 4" key="1">
    <citation type="submission" date="2022-03" db="EMBL/GenBank/DDBJ databases">
        <authorList>
            <person name="Macdonald S."/>
            <person name="Ahmed S."/>
            <person name="Newling K."/>
        </authorList>
    </citation>
    <scope>NUCLEOTIDE SEQUENCE [LARGE SCALE GENOMIC DNA]</scope>
</reference>
<evidence type="ECO:0000256" key="1">
    <source>
        <dbReference type="ARBA" id="ARBA00022741"/>
    </source>
</evidence>
<accession>A0ABC8IN85</accession>
<dbReference type="Gene3D" id="3.30.200.20">
    <property type="entry name" value="Phosphorylase Kinase, domain 1"/>
    <property type="match status" value="1"/>
</dbReference>